<name>A0A2N6CST2_9GAMM</name>
<gene>
    <name evidence="1" type="ORF">C0630_16690</name>
</gene>
<accession>A0A2N6CST2</accession>
<dbReference type="Gene3D" id="3.40.190.10">
    <property type="entry name" value="Periplasmic binding protein-like II"/>
    <property type="match status" value="2"/>
</dbReference>
<evidence type="ECO:0000313" key="2">
    <source>
        <dbReference type="Proteomes" id="UP000235015"/>
    </source>
</evidence>
<organism evidence="1 2">
    <name type="scientific">Sedimenticola selenatireducens</name>
    <dbReference type="NCBI Taxonomy" id="191960"/>
    <lineage>
        <taxon>Bacteria</taxon>
        <taxon>Pseudomonadati</taxon>
        <taxon>Pseudomonadota</taxon>
        <taxon>Gammaproteobacteria</taxon>
        <taxon>Chromatiales</taxon>
        <taxon>Sedimenticolaceae</taxon>
        <taxon>Sedimenticola</taxon>
    </lineage>
</organism>
<proteinExistence type="predicted"/>
<dbReference type="Proteomes" id="UP000235015">
    <property type="component" value="Unassembled WGS sequence"/>
</dbReference>
<evidence type="ECO:0000313" key="1">
    <source>
        <dbReference type="EMBL" id="PLX60160.1"/>
    </source>
</evidence>
<comment type="caution">
    <text evidence="1">The sequence shown here is derived from an EMBL/GenBank/DDBJ whole genome shotgun (WGS) entry which is preliminary data.</text>
</comment>
<evidence type="ECO:0008006" key="3">
    <source>
        <dbReference type="Google" id="ProtNLM"/>
    </source>
</evidence>
<dbReference type="PANTHER" id="PTHR30024:SF17">
    <property type="entry name" value="SOLUTE-BINDING PROTEIN FAMILY 3_N-TERMINAL DOMAIN-CONTAINING PROTEIN"/>
    <property type="match status" value="1"/>
</dbReference>
<dbReference type="EMBL" id="PKUN01000027">
    <property type="protein sequence ID" value="PLX60160.1"/>
    <property type="molecule type" value="Genomic_DNA"/>
</dbReference>
<dbReference type="STRING" id="1111735.GCA_000428045_03653"/>
<dbReference type="PANTHER" id="PTHR30024">
    <property type="entry name" value="ALIPHATIC SULFONATES-BINDING PROTEIN-RELATED"/>
    <property type="match status" value="1"/>
</dbReference>
<dbReference type="AlphaFoldDB" id="A0A2N6CST2"/>
<reference evidence="1 2" key="1">
    <citation type="submission" date="2017-11" db="EMBL/GenBank/DDBJ databases">
        <title>Genome-resolved metagenomics identifies genetic mobility, metabolic interactions, and unexpected diversity in perchlorate-reducing communities.</title>
        <authorList>
            <person name="Barnum T.P."/>
            <person name="Figueroa I.A."/>
            <person name="Carlstrom C.I."/>
            <person name="Lucas L.N."/>
            <person name="Engelbrektson A.L."/>
            <person name="Coates J.D."/>
        </authorList>
    </citation>
    <scope>NUCLEOTIDE SEQUENCE [LARGE SCALE GENOMIC DNA]</scope>
    <source>
        <strain evidence="1">BM301</strain>
    </source>
</reference>
<dbReference type="Pfam" id="PF12974">
    <property type="entry name" value="Phosphonate-bd"/>
    <property type="match status" value="1"/>
</dbReference>
<sequence length="299" mass="33214">MGMKCRTPHGVHLPIHNFLRCGRLELGRRFGWPALLLALLLSAGVSAENQEPGYLRFGVLPLQSTTKLAGMFLPLTGYLGQQLGRPVQFVTSSSFSAFMEKVEQREYDIIYLNPMLYGRSRQYGYRVIVKVESEPFTGILVTRNSGPIRALSADSLPSGIRIGFPDPGAFAATVMVRDYLNSIGIDVDRQMQVQYFGSQDSAILALHNGLVDIIGTWRPSLRSMPQAVREDLQIIAETPPQPQMPIAVRDDLSAEDIDRLYRALVGLAETEHGQTIIKQMGFKRGFESAADAEYLEVKP</sequence>
<protein>
    <recommendedName>
        <fullName evidence="3">Phosphate/phosphite/phosphonate ABC transporter substrate-binding protein</fullName>
    </recommendedName>
</protein>
<dbReference type="SUPFAM" id="SSF53850">
    <property type="entry name" value="Periplasmic binding protein-like II"/>
    <property type="match status" value="1"/>
</dbReference>